<protein>
    <submittedName>
        <fullName evidence="2">Uncharacterized protein</fullName>
    </submittedName>
</protein>
<dbReference type="AlphaFoldDB" id="A0A222U9Y1"/>
<sequence>MYLKPIATTYNNGKIGFRLQIEHRRGYSTLISTCSSQSVDDLATPIPIKVFHNLNNNETVISYNKILRNKAGIYCFINTVNNKRYIGSAKDLYLRLIVAVVLYFFIIPDVLCTTGMKMRS</sequence>
<dbReference type="Gene3D" id="3.40.1440.10">
    <property type="entry name" value="GIY-YIG endonuclease"/>
    <property type="match status" value="1"/>
</dbReference>
<dbReference type="GeneID" id="33911092"/>
<proteinExistence type="predicted"/>
<organism evidence="2">
    <name type="scientific">Hypogymnia vittata</name>
    <dbReference type="NCBI Taxonomy" id="315943"/>
    <lineage>
        <taxon>Eukaryota</taxon>
        <taxon>Fungi</taxon>
        <taxon>Dikarya</taxon>
        <taxon>Ascomycota</taxon>
        <taxon>Pezizomycotina</taxon>
        <taxon>Lecanoromycetes</taxon>
        <taxon>OSLEUM clade</taxon>
        <taxon>Lecanoromycetidae</taxon>
        <taxon>Lecanorales</taxon>
        <taxon>Lecanorineae</taxon>
        <taxon>Parmeliaceae</taxon>
        <taxon>Hypogymnia</taxon>
    </lineage>
</organism>
<keyword evidence="1" id="KW-0472">Membrane</keyword>
<name>A0A222U9Y1_9LECA</name>
<keyword evidence="1" id="KW-1133">Transmembrane helix</keyword>
<keyword evidence="2" id="KW-0496">Mitochondrion</keyword>
<evidence type="ECO:0000256" key="1">
    <source>
        <dbReference type="SAM" id="Phobius"/>
    </source>
</evidence>
<dbReference type="SUPFAM" id="SSF82771">
    <property type="entry name" value="GIY-YIG endonuclease"/>
    <property type="match status" value="1"/>
</dbReference>
<dbReference type="InterPro" id="IPR035901">
    <property type="entry name" value="GIY-YIG_endonuc_sf"/>
</dbReference>
<reference evidence="2" key="1">
    <citation type="submission" date="2016-12" db="EMBL/GenBank/DDBJ databases">
        <title>Hypogymnia vittata mitochonrial genome annotation.</title>
        <authorList>
            <person name="Theobald E.M."/>
            <person name="Keepers K.G."/>
            <person name="Pogoda C.S."/>
            <person name="Kane N.C."/>
            <person name="Lendermer J.C."/>
            <person name="Tripp E.A."/>
            <person name="Persinger J."/>
        </authorList>
    </citation>
    <scope>NUCLEOTIDE SEQUENCE</scope>
</reference>
<keyword evidence="1" id="KW-0812">Transmembrane</keyword>
<dbReference type="RefSeq" id="YP_009420970.1">
    <property type="nucleotide sequence ID" value="NC_035730.1"/>
</dbReference>
<evidence type="ECO:0000313" key="2">
    <source>
        <dbReference type="EMBL" id="ASR12315.1"/>
    </source>
</evidence>
<dbReference type="EMBL" id="KY362374">
    <property type="protein sequence ID" value="ASR12315.1"/>
    <property type="molecule type" value="Genomic_DNA"/>
</dbReference>
<accession>A0A222U9Y1</accession>
<geneLocation type="mitochondrion" evidence="2"/>
<feature type="transmembrane region" description="Helical" evidence="1">
    <location>
        <begin position="92"/>
        <end position="111"/>
    </location>
</feature>